<dbReference type="AlphaFoldDB" id="A0A2T5IL04"/>
<dbReference type="InterPro" id="IPR052021">
    <property type="entry name" value="Type-I_RS_S_subunit"/>
</dbReference>
<dbReference type="SUPFAM" id="SSF116734">
    <property type="entry name" value="DNA methylase specificity domain"/>
    <property type="match status" value="2"/>
</dbReference>
<dbReference type="OrthoDB" id="9795776at2"/>
<dbReference type="RefSeq" id="WP_108032524.1">
    <property type="nucleotide sequence ID" value="NZ_QAOM01000008.1"/>
</dbReference>
<reference evidence="5 6" key="1">
    <citation type="submission" date="2018-04" db="EMBL/GenBank/DDBJ databases">
        <title>Genomic Encyclopedia of Archaeal and Bacterial Type Strains, Phase II (KMG-II): from individual species to whole genera.</title>
        <authorList>
            <person name="Goeker M."/>
        </authorList>
    </citation>
    <scope>NUCLEOTIDE SEQUENCE [LARGE SCALE GENOMIC DNA]</scope>
    <source>
        <strain evidence="5 6">DSM 18806</strain>
    </source>
</reference>
<dbReference type="PANTHER" id="PTHR30408">
    <property type="entry name" value="TYPE-1 RESTRICTION ENZYME ECOKI SPECIFICITY PROTEIN"/>
    <property type="match status" value="1"/>
</dbReference>
<comment type="similarity">
    <text evidence="1">Belongs to the type-I restriction system S methylase family.</text>
</comment>
<dbReference type="InterPro" id="IPR000055">
    <property type="entry name" value="Restrct_endonuc_typeI_TRD"/>
</dbReference>
<keyword evidence="6" id="KW-1185">Reference proteome</keyword>
<comment type="caution">
    <text evidence="5">The sequence shown here is derived from an EMBL/GenBank/DDBJ whole genome shotgun (WGS) entry which is preliminary data.</text>
</comment>
<evidence type="ECO:0000259" key="4">
    <source>
        <dbReference type="Pfam" id="PF01420"/>
    </source>
</evidence>
<dbReference type="Gene3D" id="3.90.220.20">
    <property type="entry name" value="DNA methylase specificity domains"/>
    <property type="match status" value="2"/>
</dbReference>
<name>A0A2T5IL04_9LACT</name>
<dbReference type="GO" id="GO:0003677">
    <property type="term" value="F:DNA binding"/>
    <property type="evidence" value="ECO:0007669"/>
    <property type="project" value="UniProtKB-KW"/>
</dbReference>
<feature type="domain" description="Type I restriction modification DNA specificity" evidence="4">
    <location>
        <begin position="225"/>
        <end position="380"/>
    </location>
</feature>
<evidence type="ECO:0000313" key="6">
    <source>
        <dbReference type="Proteomes" id="UP000244161"/>
    </source>
</evidence>
<dbReference type="InterPro" id="IPR044946">
    <property type="entry name" value="Restrct_endonuc_typeI_TRD_sf"/>
</dbReference>
<accession>A0A2T5IL04</accession>
<feature type="domain" description="Type I restriction modification DNA specificity" evidence="4">
    <location>
        <begin position="5"/>
        <end position="186"/>
    </location>
</feature>
<keyword evidence="3" id="KW-0238">DNA-binding</keyword>
<evidence type="ECO:0000256" key="1">
    <source>
        <dbReference type="ARBA" id="ARBA00010923"/>
    </source>
</evidence>
<evidence type="ECO:0000256" key="2">
    <source>
        <dbReference type="ARBA" id="ARBA00022747"/>
    </source>
</evidence>
<dbReference type="Pfam" id="PF01420">
    <property type="entry name" value="Methylase_S"/>
    <property type="match status" value="2"/>
</dbReference>
<keyword evidence="2" id="KW-0680">Restriction system</keyword>
<proteinExistence type="inferred from homology"/>
<evidence type="ECO:0000313" key="5">
    <source>
        <dbReference type="EMBL" id="PTQ84501.1"/>
    </source>
</evidence>
<dbReference type="CDD" id="cd17495">
    <property type="entry name" value="RMtype1_S_Cep9333ORF4827P-TRD2-CR2_like"/>
    <property type="match status" value="1"/>
</dbReference>
<dbReference type="EMBL" id="QAOM01000008">
    <property type="protein sequence ID" value="PTQ84501.1"/>
    <property type="molecule type" value="Genomic_DNA"/>
</dbReference>
<organism evidence="5 6">
    <name type="scientific">Trichococcus patagoniensis</name>
    <dbReference type="NCBI Taxonomy" id="382641"/>
    <lineage>
        <taxon>Bacteria</taxon>
        <taxon>Bacillati</taxon>
        <taxon>Bacillota</taxon>
        <taxon>Bacilli</taxon>
        <taxon>Lactobacillales</taxon>
        <taxon>Carnobacteriaceae</taxon>
        <taxon>Trichococcus</taxon>
    </lineage>
</organism>
<evidence type="ECO:0000256" key="3">
    <source>
        <dbReference type="ARBA" id="ARBA00023125"/>
    </source>
</evidence>
<protein>
    <submittedName>
        <fullName evidence="5">Type I restriction enzyme S subunit</fullName>
    </submittedName>
</protein>
<sequence>MSFNDWDVLSLEDTCFKITDGSHFSPKGVREGYPMLTVKDMRDYGFDYSSCKKISKDDFDKMISNDCVPIKNDVLVAKDGSYLKHIFTVRENRQEAVLSSIAIFRPNTKIINSDYLKYFIINPVTKKMISENYVSGSAIPRIVLKDFKKIKIKVPSLEEQQAIARLLSTLDEKIEVNKQINKNLENMAQEIFKKWFVDFEFPNEEGEPYKSSGGKMVESELGLIPVGWEVVQLKDIANITMGQSPKGSSYNEDGIGEVFYQGRTDFTQRYPNRRLFTTEPKRMANKGDILMSVRAPVGDLNIANEICCIGRGLSAINSKNENNSFLFYGLMKLKNTFDVYNGEGTIFGSINKNDLKSVKVIRPFRGYVREFEKIVSQFDKEYLILDSESRNLMKLRDTILPKLMSGEIRVPSEN</sequence>
<dbReference type="CDD" id="cd17246">
    <property type="entry name" value="RMtype1_S_SonII-TRD2-CR2_like"/>
    <property type="match status" value="1"/>
</dbReference>
<gene>
    <name evidence="5" type="ORF">C8U37_10868</name>
</gene>
<dbReference type="PANTHER" id="PTHR30408:SF12">
    <property type="entry name" value="TYPE I RESTRICTION ENZYME MJAVIII SPECIFICITY SUBUNIT"/>
    <property type="match status" value="1"/>
</dbReference>
<dbReference type="GO" id="GO:0009307">
    <property type="term" value="P:DNA restriction-modification system"/>
    <property type="evidence" value="ECO:0007669"/>
    <property type="project" value="UniProtKB-KW"/>
</dbReference>
<dbReference type="Proteomes" id="UP000244161">
    <property type="component" value="Unassembled WGS sequence"/>
</dbReference>